<dbReference type="RefSeq" id="WP_153880984.1">
    <property type="nucleotide sequence ID" value="NZ_CAXVJK010000006.1"/>
</dbReference>
<organism evidence="2 3">
    <name type="scientific">Bacteroides uniformis</name>
    <dbReference type="NCBI Taxonomy" id="820"/>
    <lineage>
        <taxon>Bacteria</taxon>
        <taxon>Pseudomonadati</taxon>
        <taxon>Bacteroidota</taxon>
        <taxon>Bacteroidia</taxon>
        <taxon>Bacteroidales</taxon>
        <taxon>Bacteroidaceae</taxon>
        <taxon>Bacteroides</taxon>
    </lineage>
</organism>
<dbReference type="Proteomes" id="UP001181247">
    <property type="component" value="Unassembled WGS sequence"/>
</dbReference>
<name>A0AAE4L833_BACUN</name>
<gene>
    <name evidence="2" type="ORF">RVH16_09685</name>
</gene>
<dbReference type="EMBL" id="JAWDEU010000002">
    <property type="protein sequence ID" value="MDU0244982.1"/>
    <property type="molecule type" value="Genomic_DNA"/>
</dbReference>
<feature type="compositionally biased region" description="Basic residues" evidence="1">
    <location>
        <begin position="1"/>
        <end position="12"/>
    </location>
</feature>
<evidence type="ECO:0000256" key="1">
    <source>
        <dbReference type="SAM" id="MobiDB-lite"/>
    </source>
</evidence>
<evidence type="ECO:0000313" key="3">
    <source>
        <dbReference type="Proteomes" id="UP001181247"/>
    </source>
</evidence>
<evidence type="ECO:0000313" key="2">
    <source>
        <dbReference type="EMBL" id="MDU0244982.1"/>
    </source>
</evidence>
<proteinExistence type="predicted"/>
<protein>
    <submittedName>
        <fullName evidence="2">Uncharacterized protein</fullName>
    </submittedName>
</protein>
<reference evidence="2" key="1">
    <citation type="submission" date="2023-10" db="EMBL/GenBank/DDBJ databases">
        <title>Genome of Potential pathogenic bacteria in Crohn's disease.</title>
        <authorList>
            <person name="Rodriguez-Palacios A."/>
        </authorList>
    </citation>
    <scope>NUCLEOTIDE SEQUENCE</scope>
    <source>
        <strain evidence="2">CavFT-hAR50</strain>
    </source>
</reference>
<accession>A0AAE4L833</accession>
<sequence>MDLVVSRHKRSFGNRTAGGNRLPDFGEEALPVRGKVVSGVTRNPLSYSKDTLLCL</sequence>
<dbReference type="AlphaFoldDB" id="A0AAE4L833"/>
<comment type="caution">
    <text evidence="2">The sequence shown here is derived from an EMBL/GenBank/DDBJ whole genome shotgun (WGS) entry which is preliminary data.</text>
</comment>
<feature type="region of interest" description="Disordered" evidence="1">
    <location>
        <begin position="1"/>
        <end position="24"/>
    </location>
</feature>